<dbReference type="KEGG" id="csl:COCSUDRAFT_54408"/>
<gene>
    <name evidence="2" type="ORF">COCSUDRAFT_54408</name>
</gene>
<dbReference type="AlphaFoldDB" id="I0YP29"/>
<dbReference type="RefSeq" id="XP_005644692.1">
    <property type="nucleotide sequence ID" value="XM_005644635.1"/>
</dbReference>
<reference evidence="2 3" key="1">
    <citation type="journal article" date="2012" name="Genome Biol.">
        <title>The genome of the polar eukaryotic microalga coccomyxa subellipsoidea reveals traits of cold adaptation.</title>
        <authorList>
            <person name="Blanc G."/>
            <person name="Agarkova I."/>
            <person name="Grimwood J."/>
            <person name="Kuo A."/>
            <person name="Brueggeman A."/>
            <person name="Dunigan D."/>
            <person name="Gurnon J."/>
            <person name="Ladunga I."/>
            <person name="Lindquist E."/>
            <person name="Lucas S."/>
            <person name="Pangilinan J."/>
            <person name="Proschold T."/>
            <person name="Salamov A."/>
            <person name="Schmutz J."/>
            <person name="Weeks D."/>
            <person name="Yamada T."/>
            <person name="Claverie J.M."/>
            <person name="Grigoriev I."/>
            <person name="Van Etten J."/>
            <person name="Lomsadze A."/>
            <person name="Borodovsky M."/>
        </authorList>
    </citation>
    <scope>NUCLEOTIDE SEQUENCE [LARGE SCALE GENOMIC DNA]</scope>
    <source>
        <strain evidence="2 3">C-169</strain>
    </source>
</reference>
<evidence type="ECO:0000313" key="2">
    <source>
        <dbReference type="EMBL" id="EIE20148.1"/>
    </source>
</evidence>
<feature type="transmembrane region" description="Helical" evidence="1">
    <location>
        <begin position="123"/>
        <end position="142"/>
    </location>
</feature>
<keyword evidence="1" id="KW-0472">Membrane</keyword>
<keyword evidence="1" id="KW-0812">Transmembrane</keyword>
<feature type="transmembrane region" description="Helical" evidence="1">
    <location>
        <begin position="46"/>
        <end position="64"/>
    </location>
</feature>
<accession>I0YP29</accession>
<protein>
    <submittedName>
        <fullName evidence="2">DUF1772-domain-containing protein</fullName>
    </submittedName>
</protein>
<dbReference type="InterPro" id="IPR013901">
    <property type="entry name" value="Anthrone_oxy"/>
</dbReference>
<feature type="transmembrane region" description="Helical" evidence="1">
    <location>
        <begin position="76"/>
        <end position="97"/>
    </location>
</feature>
<dbReference type="PANTHER" id="PTHR36535:SF1">
    <property type="entry name" value="DUF1772 DOMAIN-CONTAINING PROTEIN"/>
    <property type="match status" value="1"/>
</dbReference>
<dbReference type="OrthoDB" id="5954308at2759"/>
<evidence type="ECO:0000256" key="1">
    <source>
        <dbReference type="SAM" id="Phobius"/>
    </source>
</evidence>
<dbReference type="PANTHER" id="PTHR36535">
    <property type="entry name" value="YALI0E30327P"/>
    <property type="match status" value="1"/>
</dbReference>
<comment type="caution">
    <text evidence="2">The sequence shown here is derived from an EMBL/GenBank/DDBJ whole genome shotgun (WGS) entry which is preliminary data.</text>
</comment>
<organism evidence="2 3">
    <name type="scientific">Coccomyxa subellipsoidea (strain C-169)</name>
    <name type="common">Green microalga</name>
    <dbReference type="NCBI Taxonomy" id="574566"/>
    <lineage>
        <taxon>Eukaryota</taxon>
        <taxon>Viridiplantae</taxon>
        <taxon>Chlorophyta</taxon>
        <taxon>core chlorophytes</taxon>
        <taxon>Trebouxiophyceae</taxon>
        <taxon>Trebouxiophyceae incertae sedis</taxon>
        <taxon>Coccomyxaceae</taxon>
        <taxon>Coccomyxa</taxon>
        <taxon>Coccomyxa subellipsoidea</taxon>
    </lineage>
</organism>
<sequence length="147" mass="15767">MEAVPMIASGLFAGAALSVSIAEHPARQDIDPEQAVRQFKKSYKQIAPLQAGLALIASGTSLYLASKSGDQSRKIYLAAGLSMAAMLPYTVICIFPTNNRLMSAEKKEDAEVKRLFGKWEKLHAVRTIVGTLAFAGITIAALQSSKK</sequence>
<evidence type="ECO:0000313" key="3">
    <source>
        <dbReference type="Proteomes" id="UP000007264"/>
    </source>
</evidence>
<dbReference type="TCDB" id="9.B.15.2.6">
    <property type="family name" value="the 4 tms ybhq (ybhq) family"/>
</dbReference>
<dbReference type="EMBL" id="AGSI01000016">
    <property type="protein sequence ID" value="EIE20148.1"/>
    <property type="molecule type" value="Genomic_DNA"/>
</dbReference>
<keyword evidence="1" id="KW-1133">Transmembrane helix</keyword>
<dbReference type="Proteomes" id="UP000007264">
    <property type="component" value="Unassembled WGS sequence"/>
</dbReference>
<keyword evidence="3" id="KW-1185">Reference proteome</keyword>
<dbReference type="eggNOG" id="ENOG502SC7E">
    <property type="taxonomic scope" value="Eukaryota"/>
</dbReference>
<proteinExistence type="predicted"/>
<dbReference type="Pfam" id="PF08592">
    <property type="entry name" value="Anthrone_oxy"/>
    <property type="match status" value="1"/>
</dbReference>
<name>I0YP29_COCSC</name>
<dbReference type="GeneID" id="17038124"/>